<dbReference type="STRING" id="1434701.SAMN05443634_102258"/>
<evidence type="ECO:0000313" key="2">
    <source>
        <dbReference type="EMBL" id="SHK65496.1"/>
    </source>
</evidence>
<dbReference type="RefSeq" id="WP_072929686.1">
    <property type="nucleotide sequence ID" value="NZ_BMFL01000010.1"/>
</dbReference>
<reference evidence="1" key="1">
    <citation type="journal article" date="2014" name="Int. J. Syst. Evol. Microbiol.">
        <title>Complete genome of a new Firmicutes species belonging to the dominant human colonic microbiota ('Ruminococcus bicirculans') reveals two chromosomes and a selective capacity to utilize plant glucans.</title>
        <authorList>
            <consortium name="NISC Comparative Sequencing Program"/>
            <person name="Wegmann U."/>
            <person name="Louis P."/>
            <person name="Goesmann A."/>
            <person name="Henrissat B."/>
            <person name="Duncan S.H."/>
            <person name="Flint H.J."/>
        </authorList>
    </citation>
    <scope>NUCLEOTIDE SEQUENCE</scope>
    <source>
        <strain evidence="1">CGMCC 1.12707</strain>
    </source>
</reference>
<proteinExistence type="predicted"/>
<dbReference type="Proteomes" id="UP000650994">
    <property type="component" value="Unassembled WGS sequence"/>
</dbReference>
<accession>A0A1M6U8J1</accession>
<dbReference type="EMBL" id="FRBH01000002">
    <property type="protein sequence ID" value="SHK65496.1"/>
    <property type="molecule type" value="Genomic_DNA"/>
</dbReference>
<evidence type="ECO:0000313" key="3">
    <source>
        <dbReference type="Proteomes" id="UP000184120"/>
    </source>
</evidence>
<reference evidence="4" key="4">
    <citation type="journal article" date="2019" name="Int. J. Syst. Evol. Microbiol.">
        <title>The Global Catalogue of Microorganisms (GCM) 10K type strain sequencing project: providing services to taxonomists for standard genome sequencing and annotation.</title>
        <authorList>
            <consortium name="The Broad Institute Genomics Platform"/>
            <consortium name="The Broad Institute Genome Sequencing Center for Infectious Disease"/>
            <person name="Wu L."/>
            <person name="Ma J."/>
        </authorList>
    </citation>
    <scope>NUCLEOTIDE SEQUENCE [LARGE SCALE GENOMIC DNA]</scope>
    <source>
        <strain evidence="4">CGMCC 1.12707</strain>
    </source>
</reference>
<dbReference type="Proteomes" id="UP000184120">
    <property type="component" value="Unassembled WGS sequence"/>
</dbReference>
<reference evidence="1" key="5">
    <citation type="submission" date="2024-05" db="EMBL/GenBank/DDBJ databases">
        <authorList>
            <person name="Sun Q."/>
            <person name="Zhou Y."/>
        </authorList>
    </citation>
    <scope>NUCLEOTIDE SEQUENCE</scope>
    <source>
        <strain evidence="1">CGMCC 1.12707</strain>
    </source>
</reference>
<protein>
    <recommendedName>
        <fullName evidence="5">Lipoprotein</fullName>
    </recommendedName>
</protein>
<reference evidence="3" key="2">
    <citation type="submission" date="2016-11" db="EMBL/GenBank/DDBJ databases">
        <authorList>
            <person name="Varghese N."/>
            <person name="Submissions S."/>
        </authorList>
    </citation>
    <scope>NUCLEOTIDE SEQUENCE [LARGE SCALE GENOMIC DNA]</scope>
    <source>
        <strain evidence="3">DSM 27989</strain>
    </source>
</reference>
<sequence>MNKIIFGLAIGLSVISCNTKPDKDDETLKKQTMEACEKAAIQPNMTDGQKTALKSYCSCSTDKMIGEFSYVEMMQMNEPSPELKSRLEKLIAPCIKELEVKMNELKN</sequence>
<organism evidence="2 3">
    <name type="scientific">Chishuiella changwenlii</name>
    <dbReference type="NCBI Taxonomy" id="1434701"/>
    <lineage>
        <taxon>Bacteria</taxon>
        <taxon>Pseudomonadati</taxon>
        <taxon>Bacteroidota</taxon>
        <taxon>Flavobacteriia</taxon>
        <taxon>Flavobacteriales</taxon>
        <taxon>Weeksellaceae</taxon>
        <taxon>Chishuiella</taxon>
    </lineage>
</organism>
<dbReference type="EMBL" id="BMFL01000010">
    <property type="protein sequence ID" value="GGE99559.1"/>
    <property type="molecule type" value="Genomic_DNA"/>
</dbReference>
<dbReference type="AlphaFoldDB" id="A0A1M6U8J1"/>
<evidence type="ECO:0000313" key="4">
    <source>
        <dbReference type="Proteomes" id="UP000650994"/>
    </source>
</evidence>
<reference evidence="2" key="3">
    <citation type="submission" date="2016-11" db="EMBL/GenBank/DDBJ databases">
        <authorList>
            <person name="Jaros S."/>
            <person name="Januszkiewicz K."/>
            <person name="Wedrychowicz H."/>
        </authorList>
    </citation>
    <scope>NUCLEOTIDE SEQUENCE [LARGE SCALE GENOMIC DNA]</scope>
    <source>
        <strain evidence="2">DSM 27989</strain>
    </source>
</reference>
<gene>
    <name evidence="1" type="ORF">GCM10010984_16460</name>
    <name evidence="2" type="ORF">SAMN05443634_102258</name>
</gene>
<evidence type="ECO:0000313" key="1">
    <source>
        <dbReference type="EMBL" id="GGE99559.1"/>
    </source>
</evidence>
<dbReference type="PROSITE" id="PS51257">
    <property type="entry name" value="PROKAR_LIPOPROTEIN"/>
    <property type="match status" value="1"/>
</dbReference>
<name>A0A1M6U8J1_9FLAO</name>
<dbReference type="OrthoDB" id="1447706at2"/>
<evidence type="ECO:0008006" key="5">
    <source>
        <dbReference type="Google" id="ProtNLM"/>
    </source>
</evidence>
<keyword evidence="4" id="KW-1185">Reference proteome</keyword>